<dbReference type="InterPro" id="IPR025212">
    <property type="entry name" value="CAD_CENP-Q"/>
</dbReference>
<feature type="region of interest" description="Disordered" evidence="1">
    <location>
        <begin position="1"/>
        <end position="43"/>
    </location>
</feature>
<feature type="compositionally biased region" description="Basic and acidic residues" evidence="1">
    <location>
        <begin position="20"/>
        <end position="33"/>
    </location>
</feature>
<dbReference type="AlphaFoldDB" id="A0A060T1J1"/>
<proteinExistence type="predicted"/>
<evidence type="ECO:0000313" key="2">
    <source>
        <dbReference type="EMBL" id="CDP34629.1"/>
    </source>
</evidence>
<accession>A0A060T1J1</accession>
<reference evidence="2" key="1">
    <citation type="submission" date="2014-02" db="EMBL/GenBank/DDBJ databases">
        <authorList>
            <person name="Genoscope - CEA"/>
        </authorList>
    </citation>
    <scope>NUCLEOTIDE SEQUENCE</scope>
    <source>
        <strain evidence="2">LS3</strain>
    </source>
</reference>
<feature type="region of interest" description="Disordered" evidence="1">
    <location>
        <begin position="219"/>
        <end position="241"/>
    </location>
</feature>
<gene>
    <name evidence="2" type="ORF">GNLVRS02_ARAD1C16874g</name>
</gene>
<dbReference type="Pfam" id="PF13094">
    <property type="entry name" value="CENP-Q"/>
    <property type="match status" value="1"/>
</dbReference>
<reference evidence="2" key="2">
    <citation type="submission" date="2014-06" db="EMBL/GenBank/DDBJ databases">
        <title>The complete genome of Blastobotrys (Arxula) adeninivorans LS3 - a yeast of biotechnological interest.</title>
        <authorList>
            <person name="Kunze G."/>
            <person name="Gaillardin C."/>
            <person name="Czernicka M."/>
            <person name="Durrens P."/>
            <person name="Martin T."/>
            <person name="Boer E."/>
            <person name="Gabaldon T."/>
            <person name="Cruz J."/>
            <person name="Talla E."/>
            <person name="Marck C."/>
            <person name="Goffeau A."/>
            <person name="Barbe V."/>
            <person name="Baret P."/>
            <person name="Baronian K."/>
            <person name="Beier S."/>
            <person name="Bleykasten C."/>
            <person name="Bode R."/>
            <person name="Casaregola S."/>
            <person name="Despons L."/>
            <person name="Fairhead C."/>
            <person name="Giersberg M."/>
            <person name="Gierski P."/>
            <person name="Hahnel U."/>
            <person name="Hartmann A."/>
            <person name="Jankowska D."/>
            <person name="Jubin C."/>
            <person name="Jung P."/>
            <person name="Lafontaine I."/>
            <person name="Leh-Louis V."/>
            <person name="Lemaire M."/>
            <person name="Marcet-Houben M."/>
            <person name="Mascher M."/>
            <person name="Morel G."/>
            <person name="Richard G.-F."/>
            <person name="Riechen J."/>
            <person name="Sacerdot C."/>
            <person name="Sarkar A."/>
            <person name="Savel G."/>
            <person name="Schacherer J."/>
            <person name="Sherman D."/>
            <person name="Straub M.-L."/>
            <person name="Stein N."/>
            <person name="Thierry A."/>
            <person name="Trautwein-Schult A."/>
            <person name="Westhof E."/>
            <person name="Worch S."/>
            <person name="Dujon B."/>
            <person name="Souciet J.-L."/>
            <person name="Wincker P."/>
            <person name="Scholz U."/>
            <person name="Neuveglise N."/>
        </authorList>
    </citation>
    <scope>NUCLEOTIDE SEQUENCE</scope>
    <source>
        <strain evidence="2">LS3</strain>
    </source>
</reference>
<sequence>MAKKSLQSVQRRRSSSADSYRPEQDSPERERASRGSLGPNTRLHAVEKKTVRINSSRVQNTWSRLSDHGRASAIQILSNCAVPVLNQVRGDKLRHEVHELLSQFVNQATDQLESLRVPPTTKDVFFRTDSITKTCVQLERALGPLLDQVARIEDQLQAEKAKLASDSQYLEKLRKDHARHVNSDTRATKSALELVQSADSPSSADSDVDDYLDQTELNELNDLQDSSFDTSQRADSDKLDGPLHHLGNQVCGKLALQLNKLQSETAGIRQLLQTAEAIELQLTNPTTKPN</sequence>
<evidence type="ECO:0000256" key="1">
    <source>
        <dbReference type="SAM" id="MobiDB-lite"/>
    </source>
</evidence>
<organism evidence="2">
    <name type="scientific">Blastobotrys adeninivorans</name>
    <name type="common">Yeast</name>
    <name type="synonym">Arxula adeninivorans</name>
    <dbReference type="NCBI Taxonomy" id="409370"/>
    <lineage>
        <taxon>Eukaryota</taxon>
        <taxon>Fungi</taxon>
        <taxon>Dikarya</taxon>
        <taxon>Ascomycota</taxon>
        <taxon>Saccharomycotina</taxon>
        <taxon>Dipodascomycetes</taxon>
        <taxon>Dipodascales</taxon>
        <taxon>Trichomonascaceae</taxon>
        <taxon>Blastobotrys</taxon>
    </lineage>
</organism>
<feature type="compositionally biased region" description="Basic and acidic residues" evidence="1">
    <location>
        <begin position="232"/>
        <end position="241"/>
    </location>
</feature>
<name>A0A060T1J1_BLAAD</name>
<feature type="compositionally biased region" description="Polar residues" evidence="1">
    <location>
        <begin position="219"/>
        <end position="231"/>
    </location>
</feature>
<dbReference type="EMBL" id="HG937693">
    <property type="protein sequence ID" value="CDP34629.1"/>
    <property type="molecule type" value="Genomic_DNA"/>
</dbReference>
<protein>
    <submittedName>
        <fullName evidence="2">ARAD1C16874p</fullName>
    </submittedName>
</protein>